<evidence type="ECO:0000256" key="2">
    <source>
        <dbReference type="ARBA" id="ARBA00023002"/>
    </source>
</evidence>
<dbReference type="Pfam" id="PF07883">
    <property type="entry name" value="Cupin_2"/>
    <property type="match status" value="2"/>
</dbReference>
<dbReference type="AlphaFoldDB" id="A0A553ZNH2"/>
<keyword evidence="5" id="KW-1185">Reference proteome</keyword>
<dbReference type="EMBL" id="VKLS01000046">
    <property type="protein sequence ID" value="TSB43000.1"/>
    <property type="molecule type" value="Genomic_DNA"/>
</dbReference>
<keyword evidence="2" id="KW-0560">Oxidoreductase</keyword>
<dbReference type="RefSeq" id="WP_143940707.1">
    <property type="nucleotide sequence ID" value="NZ_VKLS01000046.1"/>
</dbReference>
<dbReference type="InterPro" id="IPR014710">
    <property type="entry name" value="RmlC-like_jellyroll"/>
</dbReference>
<sequence>MTTSPPATADPDTFTERLGAFYAVGRWSAVNDDLPWTPAPKSLPCMWRYANLRPFVQEAAEFVKGDAAALRVLTHLNPGHREYEAACGHLYSGLQALKPQESMTCHRHAASAVRFVHEGHGGWTAVDGDRIDVGTGDVVITPSRRWHEHGNDADEGLVIWQDLTNDPLVNTLGANFFELHPDGTHLPTTPRRDTHAIWGGLLLPDTRRRHEGSPLYAYPWEKCREALENAARAGHHDPHDGVVLEYANPATGGPVTPTTGCRLQLLRAGERTRTHRRTGAVVYVVAEGTGTTTIEGTDFEWSAGDTFCVPSWARHHHTHRSGTGEAVLFSADESPLLQALGLYAEDTGPFDGS</sequence>
<accession>A0A553ZNH2</accession>
<feature type="domain" description="Cupin type-2" evidence="3">
    <location>
        <begin position="264"/>
        <end position="329"/>
    </location>
</feature>
<dbReference type="PANTHER" id="PTHR41517:SF1">
    <property type="entry name" value="CUPIN"/>
    <property type="match status" value="1"/>
</dbReference>
<reference evidence="4 5" key="1">
    <citation type="submission" date="2019-07" db="EMBL/GenBank/DDBJ databases">
        <title>Draft genome for Streptomyces benahoarensis MZ03-48.</title>
        <authorList>
            <person name="Gonzalez-Pimentel J.L."/>
        </authorList>
    </citation>
    <scope>NUCLEOTIDE SEQUENCE [LARGE SCALE GENOMIC DNA]</scope>
    <source>
        <strain evidence="4 5">MZ03-48</strain>
    </source>
</reference>
<dbReference type="SUPFAM" id="SSF51182">
    <property type="entry name" value="RmlC-like cupins"/>
    <property type="match status" value="1"/>
</dbReference>
<dbReference type="InterPro" id="IPR013096">
    <property type="entry name" value="Cupin_2"/>
</dbReference>
<organism evidence="4 5">
    <name type="scientific">Streptomyces benahoarensis</name>
    <dbReference type="NCBI Taxonomy" id="2595054"/>
    <lineage>
        <taxon>Bacteria</taxon>
        <taxon>Bacillati</taxon>
        <taxon>Actinomycetota</taxon>
        <taxon>Actinomycetes</taxon>
        <taxon>Kitasatosporales</taxon>
        <taxon>Streptomycetaceae</taxon>
        <taxon>Streptomyces</taxon>
    </lineage>
</organism>
<dbReference type="OrthoDB" id="285029at2"/>
<evidence type="ECO:0000313" key="5">
    <source>
        <dbReference type="Proteomes" id="UP000320888"/>
    </source>
</evidence>
<dbReference type="InterPro" id="IPR047183">
    <property type="entry name" value="GDO-like"/>
</dbReference>
<dbReference type="Gene3D" id="2.60.120.10">
    <property type="entry name" value="Jelly Rolls"/>
    <property type="match status" value="1"/>
</dbReference>
<dbReference type="CDD" id="cd02216">
    <property type="entry name" value="cupin_GDO-like_N"/>
    <property type="match status" value="1"/>
</dbReference>
<gene>
    <name evidence="4" type="ORF">FNZ23_06855</name>
</gene>
<dbReference type="GO" id="GO:0051213">
    <property type="term" value="F:dioxygenase activity"/>
    <property type="evidence" value="ECO:0007669"/>
    <property type="project" value="UniProtKB-KW"/>
</dbReference>
<protein>
    <submittedName>
        <fullName evidence="4">Cupin domain-containing protein</fullName>
    </submittedName>
</protein>
<evidence type="ECO:0000259" key="3">
    <source>
        <dbReference type="Pfam" id="PF07883"/>
    </source>
</evidence>
<comment type="caution">
    <text evidence="4">The sequence shown here is derived from an EMBL/GenBank/DDBJ whole genome shotgun (WGS) entry which is preliminary data.</text>
</comment>
<dbReference type="CDD" id="cd06992">
    <property type="entry name" value="cupin_GDO-like_C"/>
    <property type="match status" value="1"/>
</dbReference>
<dbReference type="Proteomes" id="UP000320888">
    <property type="component" value="Unassembled WGS sequence"/>
</dbReference>
<evidence type="ECO:0000313" key="4">
    <source>
        <dbReference type="EMBL" id="TSB43000.1"/>
    </source>
</evidence>
<evidence type="ECO:0000256" key="1">
    <source>
        <dbReference type="ARBA" id="ARBA00022964"/>
    </source>
</evidence>
<proteinExistence type="predicted"/>
<name>A0A553ZNH2_9ACTN</name>
<feature type="domain" description="Cupin type-2" evidence="3">
    <location>
        <begin position="94"/>
        <end position="158"/>
    </location>
</feature>
<dbReference type="InterPro" id="IPR011051">
    <property type="entry name" value="RmlC_Cupin_sf"/>
</dbReference>
<keyword evidence="1" id="KW-0223">Dioxygenase</keyword>
<dbReference type="PANTHER" id="PTHR41517">
    <property type="entry name" value="1,2-DIOXYGENASE PROTEIN-RELATED"/>
    <property type="match status" value="1"/>
</dbReference>